<evidence type="ECO:0000313" key="2">
    <source>
        <dbReference type="Proteomes" id="UP001177021"/>
    </source>
</evidence>
<protein>
    <submittedName>
        <fullName evidence="1">Uncharacterized protein</fullName>
    </submittedName>
</protein>
<sequence>MSTSLPVCCHQIAYPHKNYSPTFIPSHQSVHHKIECQSITSQPVDSSQHAVPYIKRPDINFRPSIWGDFFLQYDSDSESTDINDVKQQEQMLKEVKHIFLSSKNDMRQQLNLIDSLQRLGISYHFESEIEEALEQIYKIFTNNKNMSTKENGLHFLALAFRLVRQKGQHISSEIFEEFKSNKKNFDEKISKDVQGIWSLYEAAQLRINGEVILDEALDFTYTHLNSLIITNDQLISPFLVTQIRRCLETPLHKGVRRLETMFYISSLSEEPSHNKVLLNFAKLDFNKMQKMYQKELGSITKWWKKTDIETKVPYARDRVVEAYFWQLVLSYEPRNSTARKLGTKLTKCVSILDDTYDAFATVEELELFTHAIQRWDISLIQSLPESMKVVFNTILELWGEYERTIVENRKSTLLLEYIKEDFYKLAKSYLVEAKWCNEGYIPTYDEYKANGIKSSAFPLLLLSFVGLGEFSNKELLDWIFSNPKIISATSTIAKIADDIASHKFEQQRVHVASSVECCMNQYDMSQQEAYKLIFKDIENYWMIMNEECLNLDSIPNPVLETIINFARGCGFMYVDYADKYTNAELLKDYIVKLILDPISIEKCG</sequence>
<dbReference type="Proteomes" id="UP001177021">
    <property type="component" value="Unassembled WGS sequence"/>
</dbReference>
<keyword evidence="2" id="KW-1185">Reference proteome</keyword>
<dbReference type="EMBL" id="CASHSV030000206">
    <property type="protein sequence ID" value="CAJ2655846.1"/>
    <property type="molecule type" value="Genomic_DNA"/>
</dbReference>
<comment type="caution">
    <text evidence="1">The sequence shown here is derived from an EMBL/GenBank/DDBJ whole genome shotgun (WGS) entry which is preliminary data.</text>
</comment>
<accession>A0ACB0KHR0</accession>
<evidence type="ECO:0000313" key="1">
    <source>
        <dbReference type="EMBL" id="CAJ2655846.1"/>
    </source>
</evidence>
<name>A0ACB0KHR0_TRIPR</name>
<gene>
    <name evidence="1" type="ORF">MILVUS5_LOCUS22706</name>
</gene>
<proteinExistence type="predicted"/>
<reference evidence="1" key="1">
    <citation type="submission" date="2023-10" db="EMBL/GenBank/DDBJ databases">
        <authorList>
            <person name="Rodriguez Cubillos JULIANA M."/>
            <person name="De Vega J."/>
        </authorList>
    </citation>
    <scope>NUCLEOTIDE SEQUENCE</scope>
</reference>
<organism evidence="1 2">
    <name type="scientific">Trifolium pratense</name>
    <name type="common">Red clover</name>
    <dbReference type="NCBI Taxonomy" id="57577"/>
    <lineage>
        <taxon>Eukaryota</taxon>
        <taxon>Viridiplantae</taxon>
        <taxon>Streptophyta</taxon>
        <taxon>Embryophyta</taxon>
        <taxon>Tracheophyta</taxon>
        <taxon>Spermatophyta</taxon>
        <taxon>Magnoliopsida</taxon>
        <taxon>eudicotyledons</taxon>
        <taxon>Gunneridae</taxon>
        <taxon>Pentapetalae</taxon>
        <taxon>rosids</taxon>
        <taxon>fabids</taxon>
        <taxon>Fabales</taxon>
        <taxon>Fabaceae</taxon>
        <taxon>Papilionoideae</taxon>
        <taxon>50 kb inversion clade</taxon>
        <taxon>NPAAA clade</taxon>
        <taxon>Hologalegina</taxon>
        <taxon>IRL clade</taxon>
        <taxon>Trifolieae</taxon>
        <taxon>Trifolium</taxon>
    </lineage>
</organism>